<evidence type="ECO:0000259" key="10">
    <source>
        <dbReference type="Pfam" id="PF02782"/>
    </source>
</evidence>
<dbReference type="PANTHER" id="PTHR10196">
    <property type="entry name" value="SUGAR KINASE"/>
    <property type="match status" value="1"/>
</dbReference>
<dbReference type="EMBL" id="CP118711">
    <property type="protein sequence ID" value="WGK86149.1"/>
    <property type="molecule type" value="Genomic_DNA"/>
</dbReference>
<keyword evidence="3" id="KW-0547">Nucleotide-binding</keyword>
<keyword evidence="5" id="KW-0067">ATP-binding</keyword>
<evidence type="ECO:0000256" key="3">
    <source>
        <dbReference type="ARBA" id="ARBA00022741"/>
    </source>
</evidence>
<name>A0ABD7YP17_9VIBR</name>
<feature type="domain" description="Carbohydrate kinase FGGY N-terminal" evidence="9">
    <location>
        <begin position="5"/>
        <end position="239"/>
    </location>
</feature>
<dbReference type="InterPro" id="IPR043129">
    <property type="entry name" value="ATPase_NBD"/>
</dbReference>
<evidence type="ECO:0000256" key="5">
    <source>
        <dbReference type="ARBA" id="ARBA00022840"/>
    </source>
</evidence>
<evidence type="ECO:0000256" key="7">
    <source>
        <dbReference type="ARBA" id="ARBA00023308"/>
    </source>
</evidence>
<evidence type="ECO:0000256" key="2">
    <source>
        <dbReference type="ARBA" id="ARBA00022679"/>
    </source>
</evidence>
<evidence type="ECO:0000256" key="4">
    <source>
        <dbReference type="ARBA" id="ARBA00022777"/>
    </source>
</evidence>
<evidence type="ECO:0000256" key="6">
    <source>
        <dbReference type="ARBA" id="ARBA00023157"/>
    </source>
</evidence>
<keyword evidence="7" id="KW-0684">Rhamnose metabolism</keyword>
<dbReference type="AlphaFoldDB" id="A0ABD7YP17"/>
<keyword evidence="4" id="KW-0418">Kinase</keyword>
<keyword evidence="2 11" id="KW-0808">Transferase</keyword>
<dbReference type="InterPro" id="IPR013449">
    <property type="entry name" value="Rhamnulokinase"/>
</dbReference>
<dbReference type="PANTHER" id="PTHR10196:SF93">
    <property type="entry name" value="L-RHAMNULOKINASE"/>
    <property type="match status" value="1"/>
</dbReference>
<feature type="domain" description="Carbohydrate kinase FGGY C-terminal" evidence="10">
    <location>
        <begin position="252"/>
        <end position="438"/>
    </location>
</feature>
<dbReference type="RefSeq" id="WP_261926681.1">
    <property type="nucleotide sequence ID" value="NZ_CALYLG010000155.1"/>
</dbReference>
<dbReference type="NCBIfam" id="TIGR02627">
    <property type="entry name" value="rhamnulo_kin"/>
    <property type="match status" value="1"/>
</dbReference>
<dbReference type="GO" id="GO:0008993">
    <property type="term" value="F:rhamnulokinase activity"/>
    <property type="evidence" value="ECO:0007669"/>
    <property type="project" value="UniProtKB-UniRule"/>
</dbReference>
<dbReference type="GO" id="GO:0019301">
    <property type="term" value="P:rhamnose catabolic process"/>
    <property type="evidence" value="ECO:0007669"/>
    <property type="project" value="UniProtKB-UniRule"/>
</dbReference>
<dbReference type="Proteomes" id="UP001241226">
    <property type="component" value="Chromosome 1"/>
</dbReference>
<sequence>MSKKVIAVDLGASSGRVILGQVDKDKIELSEIHRFENKLVAHNDHVCWDLDALLSHIKLGIDKVLALGVIPDSIGIDSWGVDFVLLDNDGQTLGDYVSYRDARTQGVMESFLSNTVSKQDVYAETGIQFLPFNTLYQLIALKQQNPNWLTQVNRLLFIPDYLNYRLTGVQNCEYTNASTSQLLHCHNKSWSEHLLECIDIPRSWLLEPKLPNHVIGHYSVSNQNIPVVSVASHDTASAVAGAPLASPSTVFLSSGTWSLMGIERPEPTINATSTGLELTHEGGVDGRYRILKNIMGLWLVQRLQAEFSEFTFPQLVEMAKLVPAFRSVINPDEQRFLNPSSMRAEIKNYCRDTNQPIPETIAELSRCVYDSLALKYRSVFCDLQRVSRVELDSIHIIGGGANNTFLNQLCADVCQVPVQANPTEASSLGNIICQLVALNEIANIDEGRELIRQSFPIDHYTPHPIPELNKAVTTFTQLLTLTASK</sequence>
<gene>
    <name evidence="11" type="primary">rhaB</name>
    <name evidence="11" type="ORF">PYE67_04820</name>
</gene>
<evidence type="ECO:0000259" key="9">
    <source>
        <dbReference type="Pfam" id="PF00370"/>
    </source>
</evidence>
<dbReference type="Pfam" id="PF00370">
    <property type="entry name" value="FGGY_N"/>
    <property type="match status" value="1"/>
</dbReference>
<dbReference type="GO" id="GO:0005524">
    <property type="term" value="F:ATP binding"/>
    <property type="evidence" value="ECO:0007669"/>
    <property type="project" value="UniProtKB-KW"/>
</dbReference>
<dbReference type="Gene3D" id="3.30.420.40">
    <property type="match status" value="2"/>
</dbReference>
<evidence type="ECO:0000313" key="12">
    <source>
        <dbReference type="Proteomes" id="UP001241226"/>
    </source>
</evidence>
<proteinExistence type="inferred from homology"/>
<dbReference type="InterPro" id="IPR018485">
    <property type="entry name" value="FGGY_C"/>
</dbReference>
<dbReference type="Pfam" id="PF02782">
    <property type="entry name" value="FGGY_C"/>
    <property type="match status" value="1"/>
</dbReference>
<evidence type="ECO:0000256" key="8">
    <source>
        <dbReference type="NCBIfam" id="TIGR02627"/>
    </source>
</evidence>
<dbReference type="EC" id="2.7.1.5" evidence="8"/>
<evidence type="ECO:0000256" key="1">
    <source>
        <dbReference type="ARBA" id="ARBA00009156"/>
    </source>
</evidence>
<keyword evidence="6" id="KW-1015">Disulfide bond</keyword>
<organism evidence="11 12">
    <name type="scientific">Vibrio aestuarianus</name>
    <dbReference type="NCBI Taxonomy" id="28171"/>
    <lineage>
        <taxon>Bacteria</taxon>
        <taxon>Pseudomonadati</taxon>
        <taxon>Pseudomonadota</taxon>
        <taxon>Gammaproteobacteria</taxon>
        <taxon>Vibrionales</taxon>
        <taxon>Vibrionaceae</taxon>
        <taxon>Vibrio</taxon>
    </lineage>
</organism>
<comment type="similarity">
    <text evidence="1">Belongs to the FGGY kinase family.</text>
</comment>
<dbReference type="SUPFAM" id="SSF53067">
    <property type="entry name" value="Actin-like ATPase domain"/>
    <property type="match status" value="2"/>
</dbReference>
<dbReference type="FunFam" id="3.30.420.40:FF:000064">
    <property type="entry name" value="Rhamnulokinase"/>
    <property type="match status" value="1"/>
</dbReference>
<accession>A0ABD7YP17</accession>
<dbReference type="InterPro" id="IPR018484">
    <property type="entry name" value="FGGY_N"/>
</dbReference>
<dbReference type="CDD" id="cd07771">
    <property type="entry name" value="ASKHA_NBD_FGGY_RhaB-like"/>
    <property type="match status" value="1"/>
</dbReference>
<evidence type="ECO:0000313" key="11">
    <source>
        <dbReference type="EMBL" id="WGK86149.1"/>
    </source>
</evidence>
<protein>
    <recommendedName>
        <fullName evidence="8">Rhamnulokinase</fullName>
        <ecNumber evidence="8">2.7.1.5</ecNumber>
    </recommendedName>
</protein>
<reference evidence="11 12" key="1">
    <citation type="submission" date="2022-02" db="EMBL/GenBank/DDBJ databases">
        <title>Emergence and expansion in Europe of a Vibrio aestuarianus clonal complex pathogenic for oysters.</title>
        <authorList>
            <person name="Mesnil A."/>
            <person name="Travers M.-A."/>
        </authorList>
    </citation>
    <scope>NUCLEOTIDE SEQUENCE [LARGE SCALE GENOMIC DNA]</scope>
    <source>
        <strain evidence="11 12">U17</strain>
    </source>
</reference>